<dbReference type="EMBL" id="QZWG01000018">
    <property type="protein sequence ID" value="RZB53644.1"/>
    <property type="molecule type" value="Genomic_DNA"/>
</dbReference>
<keyword evidence="7" id="KW-1133">Transmembrane helix</keyword>
<sequence length="508" mass="57596">MDYHTTVLLLITFVSATIILIFIRRLFNQTSESEYAKLPPGPRPFPIIGNILELGTNPHIALTKLSKIYGSLMTFKLGRITTLVISSPQVAKEVLLENGQVLSSRTIPHSVHALDHHIYSTVWLPPSAQWRNLRRVCATKIFSPQLLDSTQILRQQKVKDLLDFVKERCKKGGVVDIGEVVFTTILNSISTTFFSMDLSDSTSEKSHEFMNIIRGIMEEIGRPNVADLFPILRPLDPQRVLARTTNYFKRLLKIIDEIIEERMPSRVSKSDHSKVCKDVLDSLLNDIEETGSLLSRNEMLHLFLDLLVAGVDTTSSTVEWIMAELLRNPDKLVKARKELSKAIGKDVTLEESQILKLPFLQAVVKETLRLHPPGPLLVPHKCDEMVNISGFNVPKNAQILVNVWAMGRDPTIWENPTIFMPERFLKCEIDFKGHDFKLIPFGAGKRICPGLPLAHRTMHLIVASLVHNFEWKLADGLIPEHMNMEEQYAITLKKVQPLRVQATPIKHD</sequence>
<dbReference type="GO" id="GO:0004497">
    <property type="term" value="F:monooxygenase activity"/>
    <property type="evidence" value="ECO:0007669"/>
    <property type="project" value="UniProtKB-KW"/>
</dbReference>
<dbReference type="InterPro" id="IPR002401">
    <property type="entry name" value="Cyt_P450_E_grp-I"/>
</dbReference>
<dbReference type="Gene3D" id="1.10.630.10">
    <property type="entry name" value="Cytochrome P450"/>
    <property type="match status" value="1"/>
</dbReference>
<evidence type="ECO:0000256" key="3">
    <source>
        <dbReference type="ARBA" id="ARBA00023002"/>
    </source>
</evidence>
<dbReference type="PANTHER" id="PTHR47950">
    <property type="entry name" value="CYTOCHROME P450, FAMILY 76, SUBFAMILY C, POLYPEPTIDE 5-RELATED"/>
    <property type="match status" value="1"/>
</dbReference>
<dbReference type="FunFam" id="1.10.630.10:FF:000007">
    <property type="entry name" value="Cytochrome P450 76C4"/>
    <property type="match status" value="1"/>
</dbReference>
<gene>
    <name evidence="8" type="ORF">D0Y65_049540</name>
</gene>
<accession>A0A445FXZ2</accession>
<dbReference type="CDD" id="cd11073">
    <property type="entry name" value="CYP76-like"/>
    <property type="match status" value="1"/>
</dbReference>
<dbReference type="Proteomes" id="UP000289340">
    <property type="component" value="Chromosome 18"/>
</dbReference>
<dbReference type="InterPro" id="IPR036396">
    <property type="entry name" value="Cyt_P450_sf"/>
</dbReference>
<evidence type="ECO:0000256" key="5">
    <source>
        <dbReference type="PIRSR" id="PIRSR602401-1"/>
    </source>
</evidence>
<feature type="binding site" description="axial binding residue" evidence="5">
    <location>
        <position position="448"/>
    </location>
    <ligand>
        <name>heme</name>
        <dbReference type="ChEBI" id="CHEBI:30413"/>
    </ligand>
    <ligandPart>
        <name>Fe</name>
        <dbReference type="ChEBI" id="CHEBI:18248"/>
    </ligandPart>
</feature>
<keyword evidence="6" id="KW-0503">Monooxygenase</keyword>
<proteinExistence type="inferred from homology"/>
<comment type="similarity">
    <text evidence="1 6">Belongs to the cytochrome P450 family.</text>
</comment>
<dbReference type="InterPro" id="IPR001128">
    <property type="entry name" value="Cyt_P450"/>
</dbReference>
<feature type="transmembrane region" description="Helical" evidence="7">
    <location>
        <begin position="6"/>
        <end position="27"/>
    </location>
</feature>
<organism evidence="8 9">
    <name type="scientific">Glycine soja</name>
    <name type="common">Wild soybean</name>
    <dbReference type="NCBI Taxonomy" id="3848"/>
    <lineage>
        <taxon>Eukaryota</taxon>
        <taxon>Viridiplantae</taxon>
        <taxon>Streptophyta</taxon>
        <taxon>Embryophyta</taxon>
        <taxon>Tracheophyta</taxon>
        <taxon>Spermatophyta</taxon>
        <taxon>Magnoliopsida</taxon>
        <taxon>eudicotyledons</taxon>
        <taxon>Gunneridae</taxon>
        <taxon>Pentapetalae</taxon>
        <taxon>rosids</taxon>
        <taxon>fabids</taxon>
        <taxon>Fabales</taxon>
        <taxon>Fabaceae</taxon>
        <taxon>Papilionoideae</taxon>
        <taxon>50 kb inversion clade</taxon>
        <taxon>NPAAA clade</taxon>
        <taxon>indigoferoid/millettioid clade</taxon>
        <taxon>Phaseoleae</taxon>
        <taxon>Glycine</taxon>
        <taxon>Glycine subgen. Soja</taxon>
    </lineage>
</organism>
<comment type="cofactor">
    <cofactor evidence="5">
        <name>heme</name>
        <dbReference type="ChEBI" id="CHEBI:30413"/>
    </cofactor>
</comment>
<evidence type="ECO:0000313" key="8">
    <source>
        <dbReference type="EMBL" id="RZB53644.1"/>
    </source>
</evidence>
<keyword evidence="5 6" id="KW-0349">Heme</keyword>
<dbReference type="PROSITE" id="PS00086">
    <property type="entry name" value="CYTOCHROME_P450"/>
    <property type="match status" value="1"/>
</dbReference>
<keyword evidence="7" id="KW-0812">Transmembrane</keyword>
<protein>
    <submittedName>
        <fullName evidence="8">Geraniol 8-hydroxylase</fullName>
    </submittedName>
</protein>
<reference evidence="8 9" key="1">
    <citation type="submission" date="2018-09" db="EMBL/GenBank/DDBJ databases">
        <title>A high-quality reference genome of wild soybean provides a powerful tool to mine soybean genomes.</title>
        <authorList>
            <person name="Xie M."/>
            <person name="Chung C.Y.L."/>
            <person name="Li M.-W."/>
            <person name="Wong F.-L."/>
            <person name="Chan T.-F."/>
            <person name="Lam H.-M."/>
        </authorList>
    </citation>
    <scope>NUCLEOTIDE SEQUENCE [LARGE SCALE GENOMIC DNA]</scope>
    <source>
        <strain evidence="9">cv. W05</strain>
        <tissue evidence="8">Hypocotyl of etiolated seedlings</tissue>
    </source>
</reference>
<evidence type="ECO:0000256" key="2">
    <source>
        <dbReference type="ARBA" id="ARBA00022723"/>
    </source>
</evidence>
<evidence type="ECO:0000256" key="1">
    <source>
        <dbReference type="ARBA" id="ARBA00010617"/>
    </source>
</evidence>
<dbReference type="GO" id="GO:0020037">
    <property type="term" value="F:heme binding"/>
    <property type="evidence" value="ECO:0007669"/>
    <property type="project" value="InterPro"/>
</dbReference>
<dbReference type="GO" id="GO:0005506">
    <property type="term" value="F:iron ion binding"/>
    <property type="evidence" value="ECO:0007669"/>
    <property type="project" value="InterPro"/>
</dbReference>
<dbReference type="Pfam" id="PF00067">
    <property type="entry name" value="p450"/>
    <property type="match status" value="1"/>
</dbReference>
<evidence type="ECO:0000256" key="6">
    <source>
        <dbReference type="RuleBase" id="RU000461"/>
    </source>
</evidence>
<evidence type="ECO:0000256" key="7">
    <source>
        <dbReference type="SAM" id="Phobius"/>
    </source>
</evidence>
<dbReference type="PANTHER" id="PTHR47950:SF30">
    <property type="entry name" value="CYTOCHROME P450 FAMILY PROTEIN"/>
    <property type="match status" value="1"/>
</dbReference>
<keyword evidence="9" id="KW-1185">Reference proteome</keyword>
<dbReference type="PRINTS" id="PR00463">
    <property type="entry name" value="EP450I"/>
</dbReference>
<evidence type="ECO:0000313" key="9">
    <source>
        <dbReference type="Proteomes" id="UP000289340"/>
    </source>
</evidence>
<keyword evidence="2 5" id="KW-0479">Metal-binding</keyword>
<name>A0A445FXZ2_GLYSO</name>
<dbReference type="GO" id="GO:0016705">
    <property type="term" value="F:oxidoreductase activity, acting on paired donors, with incorporation or reduction of molecular oxygen"/>
    <property type="evidence" value="ECO:0007669"/>
    <property type="project" value="InterPro"/>
</dbReference>
<dbReference type="InterPro" id="IPR017972">
    <property type="entry name" value="Cyt_P450_CS"/>
</dbReference>
<dbReference type="SUPFAM" id="SSF48264">
    <property type="entry name" value="Cytochrome P450"/>
    <property type="match status" value="1"/>
</dbReference>
<dbReference type="Gramene" id="XM_028356350.1">
    <property type="protein sequence ID" value="XP_028212151.1"/>
    <property type="gene ID" value="LOC114394681"/>
</dbReference>
<keyword evidence="4 5" id="KW-0408">Iron</keyword>
<evidence type="ECO:0000256" key="4">
    <source>
        <dbReference type="ARBA" id="ARBA00023004"/>
    </source>
</evidence>
<dbReference type="PRINTS" id="PR00385">
    <property type="entry name" value="P450"/>
</dbReference>
<keyword evidence="3 6" id="KW-0560">Oxidoreductase</keyword>
<dbReference type="AlphaFoldDB" id="A0A445FXZ2"/>
<comment type="caution">
    <text evidence="8">The sequence shown here is derived from an EMBL/GenBank/DDBJ whole genome shotgun (WGS) entry which is preliminary data.</text>
</comment>
<keyword evidence="7" id="KW-0472">Membrane</keyword>